<sequence length="1333" mass="149981">MVVSRERGKQPAIRSGLGNNFQSPKKKRSSYFRTSRTAWKILNPESEKQKLMAQMAEMYAEKVVDSADSRCIPSTYGNHVEYVPPEDQGVMWEGDVEDIDSDVEIPSRPIAPSVANGSLRRIIPDQSERNLYSTWNSLLPTLVDDILSYTSATVGLPGRVADSTLSSNCRAVAQECGTKSTKVLCLYLNHFKFVLVKSCDCQTIAQVLVRNGLFPTAPSQARMAISIDLLDFYTALFERSCDGVNAMAAALNSHYSRRGFYLVDAKGEKYREPFRKGFGYASQWLDKLREIVSKRVDDALQFADDIVQKAKKGGEIPRRDCEVPKLERHGPGKREDPLLTECSRNLRLLCPACFGTTSFGKSLSEYVSTSFLSNFKLNIGRGGDFLICTDGNFHHRHLTSAGAGIPFHQPKHFIPKKFVDEVGEGIKLARGRPRRATKSVVPDDAIDECENAHKAANGDKKPNSGNARYDDQGYMSLICRHDIPLFFANIDTPGEQQKYAISLIKWFFQFIPSNATVSVLYDVGCVLDRSIQVFGLLPETIVTRIQLVTTAMHAYGHQWACQLVYNPRLCRGLGLTDGEGVERVWSRLTKLIPIAARRFWLTDRQLSFIASESLESLGDWIKRRYTAATSKQERAEQALLDIGRTTAELQEQWELQKKSQLSLPPRCTSEKSKELDAFLSLQGQWDGVESAINAAKKALKMSTCSGKSLDLLNEFQECHERFAGNLDGLYVALNSRDSPPKLKGVCSEFCKTLRLARDLKISIRRRAIGSFFEWDRLDQAVGGRNLALGTKLHQQTRRSIARRQPALMSAIRKYNAHCTTLERLYNPACNIPLPQPLPTKLSELRDNSTLMEDVWTTASDKSPLWLEDADVKSGIHAMLRKERSLEEKRRLKDEAENLLTWLTRELQAVELALRQTSNALINVPLTRHRDRMLQLSSRWVNPIAPTSRFESLATDAQKLASELTGGSASLETRRQWANGADFDQELWTETKGKKMLYFSDNILKDLRLSKDSIDEQNDEQNDESTESLIVVSEILATTDDCGSVSQPEDTSTVQNTRMVTLLWEKPQGVLADDFRIDSKHLPPPSGSLTKSRVLGPSFFLPQDLQRLSQMGSMLNDVCLNGCAAVLKYYLDNDPILAPGSRRCALFTSHDLVRARYKARDKELWRIMSASQYWTKDVWILPIHRPRQLHWVLCVAYPRYGTVLLYDSLVGQQLWSNDLKDVSNLFTRLVSLANQFGHTTNLPTSGWVAQPVIVSGIAVPHRQLTEEGSLKTTPTQSNGHDCGLWVVAWIFATLRGFGNCNEHWTEETMPQWRAFLTALVAGLPLHDARPGRVP</sequence>
<gene>
    <name evidence="7" type="ORF">CVT26_013398</name>
</gene>
<dbReference type="OrthoDB" id="3253684at2759"/>
<evidence type="ECO:0000256" key="1">
    <source>
        <dbReference type="ARBA" id="ARBA00005234"/>
    </source>
</evidence>
<dbReference type="Pfam" id="PF18758">
    <property type="entry name" value="KDZ"/>
    <property type="match status" value="1"/>
</dbReference>
<dbReference type="SUPFAM" id="SSF54001">
    <property type="entry name" value="Cysteine proteinases"/>
    <property type="match status" value="1"/>
</dbReference>
<dbReference type="GO" id="GO:0008234">
    <property type="term" value="F:cysteine-type peptidase activity"/>
    <property type="evidence" value="ECO:0007669"/>
    <property type="project" value="InterPro"/>
</dbReference>
<dbReference type="PANTHER" id="PTHR33096">
    <property type="entry name" value="CXC2 DOMAIN-CONTAINING PROTEIN"/>
    <property type="match status" value="1"/>
</dbReference>
<dbReference type="InterPro" id="IPR040521">
    <property type="entry name" value="KDZ"/>
</dbReference>
<keyword evidence="3" id="KW-0378">Hydrolase</keyword>
<dbReference type="PANTHER" id="PTHR33096:SF1">
    <property type="entry name" value="CXC1-LIKE CYSTEINE CLUSTER ASSOCIATED WITH KDZ TRANSPOSASES DOMAIN-CONTAINING PROTEIN"/>
    <property type="match status" value="1"/>
</dbReference>
<evidence type="ECO:0000313" key="8">
    <source>
        <dbReference type="Proteomes" id="UP000284706"/>
    </source>
</evidence>
<dbReference type="GO" id="GO:0019783">
    <property type="term" value="F:ubiquitin-like protein peptidase activity"/>
    <property type="evidence" value="ECO:0007669"/>
    <property type="project" value="UniProtKB-ARBA"/>
</dbReference>
<evidence type="ECO:0000256" key="5">
    <source>
        <dbReference type="SAM" id="MobiDB-lite"/>
    </source>
</evidence>
<feature type="domain" description="Ubiquitin-like protease family profile" evidence="6">
    <location>
        <begin position="1097"/>
        <end position="1292"/>
    </location>
</feature>
<accession>A0A409VV51</accession>
<dbReference type="STRING" id="231916.A0A409VV51"/>
<dbReference type="Gene3D" id="3.40.395.10">
    <property type="entry name" value="Adenoviral Proteinase, Chain A"/>
    <property type="match status" value="1"/>
</dbReference>
<comment type="caution">
    <text evidence="7">The sequence shown here is derived from an EMBL/GenBank/DDBJ whole genome shotgun (WGS) entry which is preliminary data.</text>
</comment>
<dbReference type="EMBL" id="NHYE01005552">
    <property type="protein sequence ID" value="PPQ70113.1"/>
    <property type="molecule type" value="Genomic_DNA"/>
</dbReference>
<dbReference type="InterPro" id="IPR003653">
    <property type="entry name" value="Peptidase_C48_C"/>
</dbReference>
<reference evidence="7 8" key="1">
    <citation type="journal article" date="2018" name="Evol. Lett.">
        <title>Horizontal gene cluster transfer increased hallucinogenic mushroom diversity.</title>
        <authorList>
            <person name="Reynolds H.T."/>
            <person name="Vijayakumar V."/>
            <person name="Gluck-Thaler E."/>
            <person name="Korotkin H.B."/>
            <person name="Matheny P.B."/>
            <person name="Slot J.C."/>
        </authorList>
    </citation>
    <scope>NUCLEOTIDE SEQUENCE [LARGE SCALE GENOMIC DNA]</scope>
    <source>
        <strain evidence="7 8">SRW20</strain>
    </source>
</reference>
<dbReference type="Proteomes" id="UP000284706">
    <property type="component" value="Unassembled WGS sequence"/>
</dbReference>
<keyword evidence="2" id="KW-0645">Protease</keyword>
<evidence type="ECO:0000259" key="6">
    <source>
        <dbReference type="PROSITE" id="PS50600"/>
    </source>
</evidence>
<feature type="region of interest" description="Disordered" evidence="5">
    <location>
        <begin position="1"/>
        <end position="29"/>
    </location>
</feature>
<evidence type="ECO:0000313" key="7">
    <source>
        <dbReference type="EMBL" id="PPQ70113.1"/>
    </source>
</evidence>
<dbReference type="InParanoid" id="A0A409VV51"/>
<feature type="coiled-coil region" evidence="4">
    <location>
        <begin position="878"/>
        <end position="912"/>
    </location>
</feature>
<keyword evidence="4" id="KW-0175">Coiled coil</keyword>
<name>A0A409VV51_9AGAR</name>
<evidence type="ECO:0000256" key="3">
    <source>
        <dbReference type="ARBA" id="ARBA00022801"/>
    </source>
</evidence>
<dbReference type="InterPro" id="IPR038765">
    <property type="entry name" value="Papain-like_cys_pep_sf"/>
</dbReference>
<proteinExistence type="inferred from homology"/>
<comment type="similarity">
    <text evidence="1">Belongs to the peptidase C48 family.</text>
</comment>
<dbReference type="PROSITE" id="PS50600">
    <property type="entry name" value="ULP_PROTEASE"/>
    <property type="match status" value="1"/>
</dbReference>
<dbReference type="GO" id="GO:0006508">
    <property type="term" value="P:proteolysis"/>
    <property type="evidence" value="ECO:0007669"/>
    <property type="project" value="UniProtKB-KW"/>
</dbReference>
<organism evidence="7 8">
    <name type="scientific">Gymnopilus dilepis</name>
    <dbReference type="NCBI Taxonomy" id="231916"/>
    <lineage>
        <taxon>Eukaryota</taxon>
        <taxon>Fungi</taxon>
        <taxon>Dikarya</taxon>
        <taxon>Basidiomycota</taxon>
        <taxon>Agaricomycotina</taxon>
        <taxon>Agaricomycetes</taxon>
        <taxon>Agaricomycetidae</taxon>
        <taxon>Agaricales</taxon>
        <taxon>Agaricineae</taxon>
        <taxon>Hymenogastraceae</taxon>
        <taxon>Gymnopilus</taxon>
    </lineage>
</organism>
<keyword evidence="8" id="KW-1185">Reference proteome</keyword>
<evidence type="ECO:0000256" key="4">
    <source>
        <dbReference type="SAM" id="Coils"/>
    </source>
</evidence>
<protein>
    <recommendedName>
        <fullName evidence="6">Ubiquitin-like protease family profile domain-containing protein</fullName>
    </recommendedName>
</protein>
<evidence type="ECO:0000256" key="2">
    <source>
        <dbReference type="ARBA" id="ARBA00022670"/>
    </source>
</evidence>